<evidence type="ECO:0000256" key="5">
    <source>
        <dbReference type="ARBA" id="ARBA00023212"/>
    </source>
</evidence>
<feature type="domain" description="Cytoskeleton-associated protein 2 C-terminal" evidence="7">
    <location>
        <begin position="311"/>
        <end position="653"/>
    </location>
</feature>
<dbReference type="CTD" id="26586"/>
<feature type="region of interest" description="Disordered" evidence="6">
    <location>
        <begin position="290"/>
        <end position="310"/>
    </location>
</feature>
<evidence type="ECO:0000256" key="1">
    <source>
        <dbReference type="ARBA" id="ARBA00004245"/>
    </source>
</evidence>
<dbReference type="STRING" id="10036.ENSMAUP00000021944"/>
<evidence type="ECO:0000256" key="4">
    <source>
        <dbReference type="ARBA" id="ARBA00022553"/>
    </source>
</evidence>
<dbReference type="OrthoDB" id="9945093at2759"/>
<sequence length="666" mass="74732">MAESRKRCAGRAGSNTLRVPRDLQLPPTKRDQPAFREQRKQKLKEYLLIRKTMFPYKQENQISREQKVMTSEDQAQERKKVLKLKTEMADKENIGNMIEKNCIPLKADEAASSEIHNLKDNIQAVQLLPTRDDSQGQTMTPDQTCHLKDNKKMQATAEKPRQDASIPKKRVLGYYHGQVVQSKINSFRKLPNVKGESPSATKKLPPAVSKATKAQSAPVNSVSIRASSVTATTKFVSTKAMSTKSENTTSKNTLVRPPIRSLHSSTIRKAPLGKELQRSEPAVTFVNTRLSQDTKRDKAPSRSITSEGVSRTHLSNTRLIEKSENVDRRRCTIAGTTVPRSVQPKETTGERKAPVTEWRTGKGKGLKRPPNLIANQSEPKGQKASPVGSFWTTMAEEDEQRLFTEKVNKTISECLNLINKKGCPKEEILDTLNDLIHNIPDAKKLVKYWICLVRIEPVTSPIENIISIYEKAILAGAQPIEEMRHIIIDILTTKSQEKVHLGENIEEAHATKGHTLEVKTEETSVSVEPGNPEEEHEYQRDVKVCEDNQDKETKDPAQDFLTPDSKTEAGCLIRYNVSSTPGLQSMKKKMQHGNNSAFKELKFLTPVRRSRRIQEKTLQLPDMLKDHDPSVSSLGQLSELGEDAFVCRPNAALCPLFSETDTVGEK</sequence>
<feature type="region of interest" description="Disordered" evidence="6">
    <location>
        <begin position="190"/>
        <end position="212"/>
    </location>
</feature>
<evidence type="ECO:0000313" key="9">
    <source>
        <dbReference type="RefSeq" id="XP_005087691.2"/>
    </source>
</evidence>
<accession>A0A1U7QX23</accession>
<feature type="compositionally biased region" description="Basic and acidic residues" evidence="6">
    <location>
        <begin position="28"/>
        <end position="39"/>
    </location>
</feature>
<dbReference type="AlphaFoldDB" id="A0A1U7QX23"/>
<dbReference type="KEGG" id="maua:101836588"/>
<gene>
    <name evidence="9" type="primary">Ckap2</name>
</gene>
<dbReference type="Pfam" id="PF15297">
    <property type="entry name" value="CKAP2_C"/>
    <property type="match status" value="1"/>
</dbReference>
<keyword evidence="4" id="KW-0597">Phosphoprotein</keyword>
<dbReference type="InterPro" id="IPR026165">
    <property type="entry name" value="CKAP2_fam"/>
</dbReference>
<evidence type="ECO:0000256" key="2">
    <source>
        <dbReference type="ARBA" id="ARBA00009468"/>
    </source>
</evidence>
<feature type="region of interest" description="Disordered" evidence="6">
    <location>
        <begin position="519"/>
        <end position="540"/>
    </location>
</feature>
<dbReference type="eggNOG" id="ENOG502RUSI">
    <property type="taxonomic scope" value="Eukaryota"/>
</dbReference>
<evidence type="ECO:0000256" key="3">
    <source>
        <dbReference type="ARBA" id="ARBA00022490"/>
    </source>
</evidence>
<comment type="subcellular location">
    <subcellularLocation>
        <location evidence="1">Cytoplasm</location>
        <location evidence="1">Cytoskeleton</location>
    </subcellularLocation>
</comment>
<feature type="region of interest" description="Disordered" evidence="6">
    <location>
        <begin position="131"/>
        <end position="164"/>
    </location>
</feature>
<proteinExistence type="inferred from homology"/>
<reference evidence="9" key="1">
    <citation type="submission" date="2025-08" db="UniProtKB">
        <authorList>
            <consortium name="RefSeq"/>
        </authorList>
    </citation>
    <scope>IDENTIFICATION</scope>
    <source>
        <tissue evidence="9">Liver</tissue>
    </source>
</reference>
<dbReference type="GO" id="GO:0015630">
    <property type="term" value="C:microtubule cytoskeleton"/>
    <property type="evidence" value="ECO:0007669"/>
    <property type="project" value="TreeGrafter"/>
</dbReference>
<dbReference type="PANTHER" id="PTHR16076">
    <property type="entry name" value="CYTOSKELETON ASSOCIATED PROTEIN 2-RELATED"/>
    <property type="match status" value="1"/>
</dbReference>
<dbReference type="GO" id="GO:0007026">
    <property type="term" value="P:negative regulation of microtubule depolymerization"/>
    <property type="evidence" value="ECO:0007669"/>
    <property type="project" value="TreeGrafter"/>
</dbReference>
<name>A0A1U7QX23_MESAU</name>
<dbReference type="GeneID" id="101836588"/>
<dbReference type="PANTHER" id="PTHR16076:SF8">
    <property type="entry name" value="CYTOSKELETON-ASSOCIATED PROTEIN 2"/>
    <property type="match status" value="1"/>
</dbReference>
<keyword evidence="8" id="KW-1185">Reference proteome</keyword>
<dbReference type="InterPro" id="IPR029197">
    <property type="entry name" value="CKAP2_C"/>
</dbReference>
<organism evidence="8 9">
    <name type="scientific">Mesocricetus auratus</name>
    <name type="common">Golden hamster</name>
    <dbReference type="NCBI Taxonomy" id="10036"/>
    <lineage>
        <taxon>Eukaryota</taxon>
        <taxon>Metazoa</taxon>
        <taxon>Chordata</taxon>
        <taxon>Craniata</taxon>
        <taxon>Vertebrata</taxon>
        <taxon>Euteleostomi</taxon>
        <taxon>Mammalia</taxon>
        <taxon>Eutheria</taxon>
        <taxon>Euarchontoglires</taxon>
        <taxon>Glires</taxon>
        <taxon>Rodentia</taxon>
        <taxon>Myomorpha</taxon>
        <taxon>Muroidea</taxon>
        <taxon>Cricetidae</taxon>
        <taxon>Cricetinae</taxon>
        <taxon>Mesocricetus</taxon>
    </lineage>
</organism>
<feature type="region of interest" description="Disordered" evidence="6">
    <location>
        <begin position="1"/>
        <end position="39"/>
    </location>
</feature>
<keyword evidence="3" id="KW-0963">Cytoplasm</keyword>
<evidence type="ECO:0000259" key="7">
    <source>
        <dbReference type="Pfam" id="PF15297"/>
    </source>
</evidence>
<feature type="region of interest" description="Disordered" evidence="6">
    <location>
        <begin position="340"/>
        <end position="386"/>
    </location>
</feature>
<keyword evidence="5" id="KW-0206">Cytoskeleton</keyword>
<dbReference type="Proteomes" id="UP000886700">
    <property type="component" value="Unplaced"/>
</dbReference>
<protein>
    <submittedName>
        <fullName evidence="9">Cytoskeleton-associated protein 2</fullName>
    </submittedName>
</protein>
<comment type="similarity">
    <text evidence="2">Belongs to the CKAP2 family.</text>
</comment>
<evidence type="ECO:0000313" key="8">
    <source>
        <dbReference type="Proteomes" id="UP000886700"/>
    </source>
</evidence>
<evidence type="ECO:0000256" key="6">
    <source>
        <dbReference type="SAM" id="MobiDB-lite"/>
    </source>
</evidence>
<dbReference type="RefSeq" id="XP_005087691.2">
    <property type="nucleotide sequence ID" value="XM_005087634.4"/>
</dbReference>
<feature type="compositionally biased region" description="Basic and acidic residues" evidence="6">
    <location>
        <begin position="145"/>
        <end position="162"/>
    </location>
</feature>